<keyword evidence="8" id="KW-0408">Iron</keyword>
<dbReference type="GO" id="GO:0005886">
    <property type="term" value="C:plasma membrane"/>
    <property type="evidence" value="ECO:0007669"/>
    <property type="project" value="UniProtKB-SubCell"/>
</dbReference>
<dbReference type="SUPFAM" id="SSF50331">
    <property type="entry name" value="MOP-like"/>
    <property type="match status" value="1"/>
</dbReference>
<dbReference type="Proteomes" id="UP000060390">
    <property type="component" value="Chromosome"/>
</dbReference>
<keyword evidence="3" id="KW-1003">Cell membrane</keyword>
<reference evidence="18 19" key="3">
    <citation type="journal article" date="2016" name="Stand. Genomic Sci.">
        <title>Complete genome sequence of 'Halanaeroarchaeum sulfurireducens' M27-SA2, a sulfur-reducing and acetate-oxidizing haloarchaeon from the deep-sea hypersaline anoxic lake Medee.</title>
        <authorList>
            <person name="Messina E."/>
            <person name="Sorokin D.Y."/>
            <person name="Kublanov I.V."/>
            <person name="Toshchakov S."/>
            <person name="Lopatina A."/>
            <person name="Arcadi E."/>
            <person name="Smedile F."/>
            <person name="La Spada G."/>
            <person name="La Cono V."/>
            <person name="Yakimov M.M."/>
        </authorList>
    </citation>
    <scope>NUCLEOTIDE SEQUENCE [LARGE SCALE GENOMIC DNA]</scope>
    <source>
        <strain evidence="18 19">M27-SA2</strain>
    </source>
</reference>
<dbReference type="KEGG" id="hsu:HLASF_0268"/>
<dbReference type="InterPro" id="IPR027417">
    <property type="entry name" value="P-loop_NTPase"/>
</dbReference>
<comment type="subunit">
    <text evidence="12">The complex is composed of two ATP-binding proteins (WtpC), two transmembrane proteins (WtpB) and a solute-binding protein (WtpA).</text>
</comment>
<comment type="catalytic activity">
    <reaction evidence="15">
        <text>tungstate(in) + ATP + H2O = tungstate(out) + ADP + phosphate + H(+)</text>
        <dbReference type="Rhea" id="RHEA:35027"/>
        <dbReference type="ChEBI" id="CHEBI:15377"/>
        <dbReference type="ChEBI" id="CHEBI:15378"/>
        <dbReference type="ChEBI" id="CHEBI:30616"/>
        <dbReference type="ChEBI" id="CHEBI:43474"/>
        <dbReference type="ChEBI" id="CHEBI:46502"/>
        <dbReference type="ChEBI" id="CHEBI:456216"/>
        <dbReference type="EC" id="7.3.2.6"/>
    </reaction>
</comment>
<dbReference type="EMBL" id="CP011564">
    <property type="protein sequence ID" value="ALG81179.1"/>
    <property type="molecule type" value="Genomic_DNA"/>
</dbReference>
<dbReference type="PROSITE" id="PS00211">
    <property type="entry name" value="ABC_TRANSPORTER_1"/>
    <property type="match status" value="1"/>
</dbReference>
<keyword evidence="4" id="KW-0410">Iron transport</keyword>
<dbReference type="STRING" id="1604004.HLASA_0268"/>
<evidence type="ECO:0000313" key="18">
    <source>
        <dbReference type="EMBL" id="ALG81179.1"/>
    </source>
</evidence>
<evidence type="ECO:0000256" key="12">
    <source>
        <dbReference type="ARBA" id="ARBA00038781"/>
    </source>
</evidence>
<dbReference type="InterPro" id="IPR003593">
    <property type="entry name" value="AAA+_ATPase"/>
</dbReference>
<evidence type="ECO:0000256" key="11">
    <source>
        <dbReference type="ARBA" id="ARBA00038307"/>
    </source>
</evidence>
<evidence type="ECO:0000256" key="2">
    <source>
        <dbReference type="ARBA" id="ARBA00022448"/>
    </source>
</evidence>
<protein>
    <recommendedName>
        <fullName evidence="14">Molybdate/tungstate import ATP-binding protein WtpC</fullName>
        <ecNumber evidence="13">7.3.2.6</ecNumber>
    </recommendedName>
</protein>
<evidence type="ECO:0000256" key="14">
    <source>
        <dbReference type="ARBA" id="ARBA00041133"/>
    </source>
</evidence>
<dbReference type="AlphaFoldDB" id="A0A0F7P7T9"/>
<sequence length="342" mass="36144">MALKLTDVSLSYGSFILGPLDVAFETGVTAVIGPSGSGKSTLLQLVAGFERPDTGTITLDGRRIDRLPPEERSVGMVFQNYALFPHLSVRENLAFGEAPTADAQETVEMLEIGDLLDRSPETLSGGEKQRVALARALVSDPSVLLLDEPLASLDAPIRRRLRFELRDVLADLDVPVVYVTHDQDEAAVVGDRVTIVHDGSVVQSGPFEGVFEAPDTAFVAEFLGMENVLYGTVIATDGTETTVDVGPTEVVATGVIGTTDAAVAVHPDDITLSQDGKRCGPNALRCTVRRVIGHHAGGTAILDCEELGQITASLTAADAEELRGGTERVASFDPAAARVTKP</sequence>
<evidence type="ECO:0000256" key="1">
    <source>
        <dbReference type="ARBA" id="ARBA00004202"/>
    </source>
</evidence>
<organism evidence="17 20">
    <name type="scientific">Halanaeroarchaeum sulfurireducens</name>
    <dbReference type="NCBI Taxonomy" id="1604004"/>
    <lineage>
        <taxon>Archaea</taxon>
        <taxon>Methanobacteriati</taxon>
        <taxon>Methanobacteriota</taxon>
        <taxon>Stenosarchaea group</taxon>
        <taxon>Halobacteria</taxon>
        <taxon>Halobacteriales</taxon>
        <taxon>Halobacteriaceae</taxon>
        <taxon>Halanaeroarchaeum</taxon>
    </lineage>
</organism>
<comment type="subcellular location">
    <subcellularLocation>
        <location evidence="1">Cell membrane</location>
        <topology evidence="1">Peripheral membrane protein</topology>
    </subcellularLocation>
</comment>
<dbReference type="PROSITE" id="PS50893">
    <property type="entry name" value="ABC_TRANSPORTER_2"/>
    <property type="match status" value="1"/>
</dbReference>
<keyword evidence="7 17" id="KW-0067">ATP-binding</keyword>
<dbReference type="PANTHER" id="PTHR42781">
    <property type="entry name" value="SPERMIDINE/PUTRESCINE IMPORT ATP-BINDING PROTEIN POTA"/>
    <property type="match status" value="1"/>
</dbReference>
<evidence type="ECO:0000256" key="5">
    <source>
        <dbReference type="ARBA" id="ARBA00022505"/>
    </source>
</evidence>
<dbReference type="GO" id="GO:0016887">
    <property type="term" value="F:ATP hydrolysis activity"/>
    <property type="evidence" value="ECO:0007669"/>
    <property type="project" value="InterPro"/>
</dbReference>
<dbReference type="Gene3D" id="3.40.50.300">
    <property type="entry name" value="P-loop containing nucleotide triphosphate hydrolases"/>
    <property type="match status" value="1"/>
</dbReference>
<evidence type="ECO:0000256" key="8">
    <source>
        <dbReference type="ARBA" id="ARBA00023004"/>
    </source>
</evidence>
<dbReference type="Proteomes" id="UP000069906">
    <property type="component" value="Chromosome"/>
</dbReference>
<dbReference type="Pfam" id="PF00005">
    <property type="entry name" value="ABC_tran"/>
    <property type="match status" value="1"/>
</dbReference>
<evidence type="ECO:0000256" key="13">
    <source>
        <dbReference type="ARBA" id="ARBA00039025"/>
    </source>
</evidence>
<keyword evidence="9" id="KW-0406">Ion transport</keyword>
<evidence type="ECO:0000256" key="6">
    <source>
        <dbReference type="ARBA" id="ARBA00022741"/>
    </source>
</evidence>
<evidence type="ECO:0000256" key="15">
    <source>
        <dbReference type="ARBA" id="ARBA00047936"/>
    </source>
</evidence>
<dbReference type="InterPro" id="IPR008995">
    <property type="entry name" value="Mo/tungstate-bd_C_term_dom"/>
</dbReference>
<keyword evidence="2" id="KW-0813">Transport</keyword>
<evidence type="ECO:0000256" key="7">
    <source>
        <dbReference type="ARBA" id="ARBA00022840"/>
    </source>
</evidence>
<dbReference type="SUPFAM" id="SSF52540">
    <property type="entry name" value="P-loop containing nucleoside triphosphate hydrolases"/>
    <property type="match status" value="1"/>
</dbReference>
<dbReference type="PATRIC" id="fig|1604004.4.peg.281"/>
<dbReference type="HOGENOM" id="CLU_000604_1_1_2"/>
<dbReference type="GO" id="GO:0015408">
    <property type="term" value="F:ABC-type ferric iron transporter activity"/>
    <property type="evidence" value="ECO:0007669"/>
    <property type="project" value="InterPro"/>
</dbReference>
<reference evidence="19" key="2">
    <citation type="submission" date="2015-05" db="EMBL/GenBank/DDBJ databases">
        <title>Complete genome sequence of Halanaeroarchaeum sulfurireducens type strain M27-SA2, a sulfate-reducer haloarchaeon from marine anoxic lake Medee.</title>
        <authorList>
            <person name="Messina E."/>
            <person name="Kublanov I.V."/>
            <person name="Toshchakov S."/>
            <person name="Arcadi E."/>
            <person name="La Spada G."/>
            <person name="La Cono V."/>
            <person name="Yakimov M.M."/>
        </authorList>
    </citation>
    <scope>NUCLEOTIDE SEQUENCE [LARGE SCALE GENOMIC DNA]</scope>
    <source>
        <strain evidence="19">M27-SA2</strain>
    </source>
</reference>
<proteinExistence type="inferred from homology"/>
<keyword evidence="20" id="KW-1185">Reference proteome</keyword>
<dbReference type="InterPro" id="IPR003439">
    <property type="entry name" value="ABC_transporter-like_ATP-bd"/>
</dbReference>
<feature type="domain" description="ABC transporter" evidence="16">
    <location>
        <begin position="3"/>
        <end position="223"/>
    </location>
</feature>
<dbReference type="InterPro" id="IPR017871">
    <property type="entry name" value="ABC_transporter-like_CS"/>
</dbReference>
<reference evidence="17 20" key="1">
    <citation type="journal article" date="2015" name="ISME J.">
        <title>Elemental sulfur and acetate can support life of a novel strictly anaerobic haloarchaeon.</title>
        <authorList>
            <person name="Sorokin D.Y."/>
            <person name="Kublanov I.V."/>
            <person name="Gavrilov S.N."/>
            <person name="Rojo D."/>
            <person name="Roman P."/>
            <person name="Golyshin P.N."/>
            <person name="Slepak V.Z."/>
            <person name="Smedile F."/>
            <person name="Ferrer M."/>
            <person name="Messina E."/>
            <person name="La Cono V."/>
            <person name="Yakimov M.M."/>
        </authorList>
    </citation>
    <scope>NUCLEOTIDE SEQUENCE [LARGE SCALE GENOMIC DNA]</scope>
    <source>
        <strain evidence="17 20">HSR2</strain>
    </source>
</reference>
<accession>A0A0F7P7T9</accession>
<evidence type="ECO:0000256" key="3">
    <source>
        <dbReference type="ARBA" id="ARBA00022475"/>
    </source>
</evidence>
<keyword evidence="10" id="KW-0472">Membrane</keyword>
<evidence type="ECO:0000256" key="10">
    <source>
        <dbReference type="ARBA" id="ARBA00023136"/>
    </source>
</evidence>
<dbReference type="EC" id="7.3.2.6" evidence="13"/>
<evidence type="ECO:0000256" key="4">
    <source>
        <dbReference type="ARBA" id="ARBA00022496"/>
    </source>
</evidence>
<evidence type="ECO:0000313" key="19">
    <source>
        <dbReference type="Proteomes" id="UP000060390"/>
    </source>
</evidence>
<evidence type="ECO:0000256" key="9">
    <source>
        <dbReference type="ARBA" id="ARBA00023065"/>
    </source>
</evidence>
<dbReference type="PANTHER" id="PTHR42781:SF4">
    <property type="entry name" value="SPERMIDINE_PUTRESCINE IMPORT ATP-BINDING PROTEIN POTA"/>
    <property type="match status" value="1"/>
</dbReference>
<dbReference type="SMART" id="SM00382">
    <property type="entry name" value="AAA"/>
    <property type="match status" value="1"/>
</dbReference>
<dbReference type="OrthoDB" id="18368at2157"/>
<keyword evidence="5" id="KW-0500">Molybdenum</keyword>
<dbReference type="GO" id="GO:0005524">
    <property type="term" value="F:ATP binding"/>
    <property type="evidence" value="ECO:0007669"/>
    <property type="project" value="UniProtKB-KW"/>
</dbReference>
<dbReference type="KEGG" id="hsf:HLASA_0268"/>
<keyword evidence="6" id="KW-0547">Nucleotide-binding</keyword>
<evidence type="ECO:0000313" key="20">
    <source>
        <dbReference type="Proteomes" id="UP000069906"/>
    </source>
</evidence>
<dbReference type="InterPro" id="IPR015853">
    <property type="entry name" value="ABC_transpr_FbpC"/>
</dbReference>
<dbReference type="GeneID" id="26009641"/>
<evidence type="ECO:0000313" key="17">
    <source>
        <dbReference type="EMBL" id="AKH96777.1"/>
    </source>
</evidence>
<dbReference type="InterPro" id="IPR050093">
    <property type="entry name" value="ABC_SmlMolc_Importer"/>
</dbReference>
<comment type="similarity">
    <text evidence="11">Belongs to the ABC transporter superfamily. Sulfate/tungstate importer (TC 3.A.1.6) family.</text>
</comment>
<evidence type="ECO:0000259" key="16">
    <source>
        <dbReference type="PROSITE" id="PS50893"/>
    </source>
</evidence>
<dbReference type="CDD" id="cd03259">
    <property type="entry name" value="ABC_Carb_Solutes_like"/>
    <property type="match status" value="1"/>
</dbReference>
<dbReference type="RefSeq" id="WP_050047615.1">
    <property type="nucleotide sequence ID" value="NZ_CP008874.1"/>
</dbReference>
<name>A0A0F7P7T9_9EURY</name>
<gene>
    <name evidence="17" type="primary">cysA</name>
    <name evidence="18" type="ORF">HLASA_0268</name>
    <name evidence="17" type="ORF">HLASF_0268</name>
</gene>
<dbReference type="GO" id="GO:1901238">
    <property type="term" value="F:ABC-type tungstate transporter activity"/>
    <property type="evidence" value="ECO:0007669"/>
    <property type="project" value="UniProtKB-EC"/>
</dbReference>
<dbReference type="EMBL" id="CP008874">
    <property type="protein sequence ID" value="AKH96777.1"/>
    <property type="molecule type" value="Genomic_DNA"/>
</dbReference>